<gene>
    <name evidence="2" type="ORF">EV207_12155</name>
</gene>
<name>A0A4R2NW29_9BACL</name>
<feature type="region of interest" description="Disordered" evidence="1">
    <location>
        <begin position="1"/>
        <end position="42"/>
    </location>
</feature>
<dbReference type="EMBL" id="SLXK01000021">
    <property type="protein sequence ID" value="TCP25625.1"/>
    <property type="molecule type" value="Genomic_DNA"/>
</dbReference>
<feature type="compositionally biased region" description="Basic and acidic residues" evidence="1">
    <location>
        <begin position="25"/>
        <end position="41"/>
    </location>
</feature>
<reference evidence="2 3" key="1">
    <citation type="submission" date="2019-03" db="EMBL/GenBank/DDBJ databases">
        <title>Genomic Encyclopedia of Type Strains, Phase IV (KMG-IV): sequencing the most valuable type-strain genomes for metagenomic binning, comparative biology and taxonomic classification.</title>
        <authorList>
            <person name="Goeker M."/>
        </authorList>
    </citation>
    <scope>NUCLEOTIDE SEQUENCE [LARGE SCALE GENOMIC DNA]</scope>
    <source>
        <strain evidence="2 3">DSM 19377</strain>
    </source>
</reference>
<proteinExistence type="predicted"/>
<sequence length="62" mass="6873">MVVNNGNMRDSCGNSEPSETPQTRNELEEARGSPAESERISASKAKHTIFLKKNWNSASMTF</sequence>
<keyword evidence="3" id="KW-1185">Reference proteome</keyword>
<comment type="caution">
    <text evidence="2">The sequence shown here is derived from an EMBL/GenBank/DDBJ whole genome shotgun (WGS) entry which is preliminary data.</text>
</comment>
<feature type="compositionally biased region" description="Polar residues" evidence="1">
    <location>
        <begin position="1"/>
        <end position="24"/>
    </location>
</feature>
<organism evidence="2 3">
    <name type="scientific">Scopulibacillus darangshiensis</name>
    <dbReference type="NCBI Taxonomy" id="442528"/>
    <lineage>
        <taxon>Bacteria</taxon>
        <taxon>Bacillati</taxon>
        <taxon>Bacillota</taxon>
        <taxon>Bacilli</taxon>
        <taxon>Bacillales</taxon>
        <taxon>Sporolactobacillaceae</taxon>
        <taxon>Scopulibacillus</taxon>
    </lineage>
</organism>
<dbReference type="Proteomes" id="UP000295416">
    <property type="component" value="Unassembled WGS sequence"/>
</dbReference>
<evidence type="ECO:0000313" key="3">
    <source>
        <dbReference type="Proteomes" id="UP000295416"/>
    </source>
</evidence>
<accession>A0A4R2NW29</accession>
<dbReference type="AlphaFoldDB" id="A0A4R2NW29"/>
<protein>
    <submittedName>
        <fullName evidence="2">Uncharacterized protein</fullName>
    </submittedName>
</protein>
<evidence type="ECO:0000256" key="1">
    <source>
        <dbReference type="SAM" id="MobiDB-lite"/>
    </source>
</evidence>
<evidence type="ECO:0000313" key="2">
    <source>
        <dbReference type="EMBL" id="TCP25625.1"/>
    </source>
</evidence>